<organism evidence="1 2">
    <name type="scientific">Rhododendron molle</name>
    <name type="common">Chinese azalea</name>
    <name type="synonym">Azalea mollis</name>
    <dbReference type="NCBI Taxonomy" id="49168"/>
    <lineage>
        <taxon>Eukaryota</taxon>
        <taxon>Viridiplantae</taxon>
        <taxon>Streptophyta</taxon>
        <taxon>Embryophyta</taxon>
        <taxon>Tracheophyta</taxon>
        <taxon>Spermatophyta</taxon>
        <taxon>Magnoliopsida</taxon>
        <taxon>eudicotyledons</taxon>
        <taxon>Gunneridae</taxon>
        <taxon>Pentapetalae</taxon>
        <taxon>asterids</taxon>
        <taxon>Ericales</taxon>
        <taxon>Ericaceae</taxon>
        <taxon>Ericoideae</taxon>
        <taxon>Rhodoreae</taxon>
        <taxon>Rhododendron</taxon>
    </lineage>
</organism>
<reference evidence="1" key="1">
    <citation type="submission" date="2022-02" db="EMBL/GenBank/DDBJ databases">
        <title>Plant Genome Project.</title>
        <authorList>
            <person name="Zhang R.-G."/>
        </authorList>
    </citation>
    <scope>NUCLEOTIDE SEQUENCE</scope>
    <source>
        <strain evidence="1">AT1</strain>
    </source>
</reference>
<comment type="caution">
    <text evidence="1">The sequence shown here is derived from an EMBL/GenBank/DDBJ whole genome shotgun (WGS) entry which is preliminary data.</text>
</comment>
<evidence type="ECO:0000313" key="2">
    <source>
        <dbReference type="Proteomes" id="UP001062846"/>
    </source>
</evidence>
<dbReference type="Proteomes" id="UP001062846">
    <property type="component" value="Chromosome 8"/>
</dbReference>
<evidence type="ECO:0000313" key="1">
    <source>
        <dbReference type="EMBL" id="KAI8544314.1"/>
    </source>
</evidence>
<keyword evidence="2" id="KW-1185">Reference proteome</keyword>
<gene>
    <name evidence="1" type="ORF">RHMOL_Rhmol08G0286900</name>
</gene>
<proteinExistence type="predicted"/>
<name>A0ACC0MUS0_RHOML</name>
<protein>
    <submittedName>
        <fullName evidence="1">Uncharacterized protein</fullName>
    </submittedName>
</protein>
<sequence length="243" mass="27626">MALARLAFKNMGQRVASPSCYSLASQSLVNKSLDTAQKQRWGSDHLREFSASSGDHHEKSDSALSGDHHEKSDGREVAVSDKGDNKFKLFPRKQRKRGLWKRNDDRNFDLLPSGLGNALVQATENINKLLENFSPSRLMGRFKEHDECYKLRYLVPGLGKEDVKITVEDGVLRIRGEHKEVDEDESDDELFSAMRYGYYDFTVVLPEDAKPDEIKAEMKDGVLNIIIPRTETPKKNVKEVQID</sequence>
<dbReference type="EMBL" id="CM046395">
    <property type="protein sequence ID" value="KAI8544314.1"/>
    <property type="molecule type" value="Genomic_DNA"/>
</dbReference>
<accession>A0ACC0MUS0</accession>